<dbReference type="Pfam" id="PF13237">
    <property type="entry name" value="Fer4_10"/>
    <property type="match status" value="1"/>
</dbReference>
<name>A0A939BF01_9FIRM</name>
<protein>
    <submittedName>
        <fullName evidence="6">4Fe-4S ferredoxin</fullName>
    </submittedName>
</protein>
<keyword evidence="2" id="KW-0479">Metal-binding</keyword>
<dbReference type="PROSITE" id="PS51379">
    <property type="entry name" value="4FE4S_FER_2"/>
    <property type="match status" value="2"/>
</dbReference>
<reference evidence="6" key="2">
    <citation type="journal article" date="2021" name="Sci. Rep.">
        <title>The distribution of antibiotic resistance genes in chicken gut microbiota commensals.</title>
        <authorList>
            <person name="Juricova H."/>
            <person name="Matiasovicova J."/>
            <person name="Kubasova T."/>
            <person name="Cejkova D."/>
            <person name="Rychlik I."/>
        </authorList>
    </citation>
    <scope>NUCLEOTIDE SEQUENCE</scope>
    <source>
        <strain evidence="6">An559</strain>
    </source>
</reference>
<evidence type="ECO:0000313" key="6">
    <source>
        <dbReference type="EMBL" id="MBM6921163.1"/>
    </source>
</evidence>
<accession>A0A939BF01</accession>
<dbReference type="InterPro" id="IPR017896">
    <property type="entry name" value="4Fe4S_Fe-S-bd"/>
</dbReference>
<reference evidence="6" key="1">
    <citation type="submission" date="2020-08" db="EMBL/GenBank/DDBJ databases">
        <authorList>
            <person name="Cejkova D."/>
            <person name="Kubasova T."/>
            <person name="Jahodarova E."/>
            <person name="Rychlik I."/>
        </authorList>
    </citation>
    <scope>NUCLEOTIDE SEQUENCE</scope>
    <source>
        <strain evidence="6">An559</strain>
    </source>
</reference>
<dbReference type="InterPro" id="IPR050572">
    <property type="entry name" value="Fe-S_Ferredoxin"/>
</dbReference>
<keyword evidence="1" id="KW-0004">4Fe-4S</keyword>
<evidence type="ECO:0000313" key="7">
    <source>
        <dbReference type="Proteomes" id="UP000774750"/>
    </source>
</evidence>
<dbReference type="EMBL" id="JACJKY010000012">
    <property type="protein sequence ID" value="MBM6921163.1"/>
    <property type="molecule type" value="Genomic_DNA"/>
</dbReference>
<dbReference type="GO" id="GO:0046872">
    <property type="term" value="F:metal ion binding"/>
    <property type="evidence" value="ECO:0007669"/>
    <property type="project" value="UniProtKB-KW"/>
</dbReference>
<keyword evidence="7" id="KW-1185">Reference proteome</keyword>
<evidence type="ECO:0000259" key="5">
    <source>
        <dbReference type="PROSITE" id="PS51379"/>
    </source>
</evidence>
<evidence type="ECO:0000256" key="3">
    <source>
        <dbReference type="ARBA" id="ARBA00023004"/>
    </source>
</evidence>
<feature type="domain" description="4Fe-4S ferredoxin-type" evidence="5">
    <location>
        <begin position="35"/>
        <end position="65"/>
    </location>
</feature>
<dbReference type="PANTHER" id="PTHR43687">
    <property type="entry name" value="ADENYLYLSULFATE REDUCTASE, BETA SUBUNIT"/>
    <property type="match status" value="1"/>
</dbReference>
<dbReference type="Proteomes" id="UP000774750">
    <property type="component" value="Unassembled WGS sequence"/>
</dbReference>
<dbReference type="PANTHER" id="PTHR43687:SF1">
    <property type="entry name" value="FERREDOXIN III"/>
    <property type="match status" value="1"/>
</dbReference>
<evidence type="ECO:0000256" key="1">
    <source>
        <dbReference type="ARBA" id="ARBA00022485"/>
    </source>
</evidence>
<keyword evidence="3" id="KW-0408">Iron</keyword>
<evidence type="ECO:0000256" key="2">
    <source>
        <dbReference type="ARBA" id="ARBA00022723"/>
    </source>
</evidence>
<dbReference type="GO" id="GO:0051539">
    <property type="term" value="F:4 iron, 4 sulfur cluster binding"/>
    <property type="evidence" value="ECO:0007669"/>
    <property type="project" value="UniProtKB-KW"/>
</dbReference>
<keyword evidence="4" id="KW-0411">Iron-sulfur</keyword>
<dbReference type="Gene3D" id="3.30.70.20">
    <property type="match status" value="1"/>
</dbReference>
<gene>
    <name evidence="6" type="ORF">H6A12_08355</name>
</gene>
<dbReference type="RefSeq" id="WP_204446795.1">
    <property type="nucleotide sequence ID" value="NZ_JACJKY010000012.1"/>
</dbReference>
<evidence type="ECO:0000256" key="4">
    <source>
        <dbReference type="ARBA" id="ARBA00023014"/>
    </source>
</evidence>
<dbReference type="SUPFAM" id="SSF54862">
    <property type="entry name" value="4Fe-4S ferredoxins"/>
    <property type="match status" value="1"/>
</dbReference>
<sequence length="80" mass="8697">MEKWYPVIDILSCMECGGCITVCTHGVYAEESDLTPVVMHPDACVNHCYECGDACPIGAIAYIGEDTGWIPAAKRNMPTE</sequence>
<feature type="domain" description="4Fe-4S ferredoxin-type" evidence="5">
    <location>
        <begin position="4"/>
        <end position="33"/>
    </location>
</feature>
<proteinExistence type="predicted"/>
<comment type="caution">
    <text evidence="6">The sequence shown here is derived from an EMBL/GenBank/DDBJ whole genome shotgun (WGS) entry which is preliminary data.</text>
</comment>
<dbReference type="AlphaFoldDB" id="A0A939BF01"/>
<organism evidence="6 7">
    <name type="scientific">Merdimmobilis hominis</name>
    <dbReference type="NCBI Taxonomy" id="2897707"/>
    <lineage>
        <taxon>Bacteria</taxon>
        <taxon>Bacillati</taxon>
        <taxon>Bacillota</taxon>
        <taxon>Clostridia</taxon>
        <taxon>Eubacteriales</taxon>
        <taxon>Oscillospiraceae</taxon>
        <taxon>Merdimmobilis</taxon>
    </lineage>
</organism>